<evidence type="ECO:0000313" key="3">
    <source>
        <dbReference type="Proteomes" id="UP001195724"/>
    </source>
</evidence>
<accession>A0ABS2S3G2</accession>
<reference evidence="2 3" key="1">
    <citation type="submission" date="2021-01" db="EMBL/GenBank/DDBJ databases">
        <title>Sequencing the genomes of 1000 actinobacteria strains.</title>
        <authorList>
            <person name="Klenk H.-P."/>
        </authorList>
    </citation>
    <scope>NUCLEOTIDE SEQUENCE [LARGE SCALE GENOMIC DNA]</scope>
    <source>
        <strain evidence="2 3">DSM 44581</strain>
    </source>
</reference>
<feature type="compositionally biased region" description="Basic and acidic residues" evidence="1">
    <location>
        <begin position="56"/>
        <end position="79"/>
    </location>
</feature>
<evidence type="ECO:0000256" key="1">
    <source>
        <dbReference type="SAM" id="MobiDB-lite"/>
    </source>
</evidence>
<protein>
    <recommendedName>
        <fullName evidence="4">Secreted protein</fullName>
    </recommendedName>
</protein>
<keyword evidence="3" id="KW-1185">Reference proteome</keyword>
<dbReference type="RefSeq" id="WP_204841450.1">
    <property type="nucleotide sequence ID" value="NZ_JAFBCL010000001.1"/>
</dbReference>
<sequence length="151" mass="16604">MRTLLLLLLLVRFALHQRPPKPGPPPGGPRNPGKPSQQHGPVDAGAGLTSAQRITSDLEHEARPTDVTSDRDVHGRMRTGQREVDVDHVWQNGEMYIQGDGQVVKVLLNGDGKTYSVVIRDMSNPSGAPTTVLDALTESQLQSRIDRGWWE</sequence>
<evidence type="ECO:0008006" key="4">
    <source>
        <dbReference type="Google" id="ProtNLM"/>
    </source>
</evidence>
<comment type="caution">
    <text evidence="2">The sequence shown here is derived from an EMBL/GenBank/DDBJ whole genome shotgun (WGS) entry which is preliminary data.</text>
</comment>
<gene>
    <name evidence="2" type="ORF">JOE68_001345</name>
</gene>
<organism evidence="2 3">
    <name type="scientific">Saccharothrix algeriensis</name>
    <dbReference type="NCBI Taxonomy" id="173560"/>
    <lineage>
        <taxon>Bacteria</taxon>
        <taxon>Bacillati</taxon>
        <taxon>Actinomycetota</taxon>
        <taxon>Actinomycetes</taxon>
        <taxon>Pseudonocardiales</taxon>
        <taxon>Pseudonocardiaceae</taxon>
        <taxon>Saccharothrix</taxon>
    </lineage>
</organism>
<evidence type="ECO:0000313" key="2">
    <source>
        <dbReference type="EMBL" id="MBM7810480.1"/>
    </source>
</evidence>
<dbReference type="EMBL" id="JAFBCL010000001">
    <property type="protein sequence ID" value="MBM7810480.1"/>
    <property type="molecule type" value="Genomic_DNA"/>
</dbReference>
<proteinExistence type="predicted"/>
<dbReference type="Proteomes" id="UP001195724">
    <property type="component" value="Unassembled WGS sequence"/>
</dbReference>
<name>A0ABS2S3G2_9PSEU</name>
<feature type="region of interest" description="Disordered" evidence="1">
    <location>
        <begin position="17"/>
        <end position="79"/>
    </location>
</feature>
<feature type="compositionally biased region" description="Pro residues" evidence="1">
    <location>
        <begin position="20"/>
        <end position="29"/>
    </location>
</feature>